<keyword evidence="2" id="KW-1185">Reference proteome</keyword>
<dbReference type="STRING" id="421072.SAMN04488097_0290"/>
<comment type="caution">
    <text evidence="1">The sequence shown here is derived from an EMBL/GenBank/DDBJ whole genome shotgun (WGS) entry which is preliminary data.</text>
</comment>
<organism evidence="1 2">
    <name type="scientific">Epilithonimonas lactis</name>
    <dbReference type="NCBI Taxonomy" id="421072"/>
    <lineage>
        <taxon>Bacteria</taxon>
        <taxon>Pseudomonadati</taxon>
        <taxon>Bacteroidota</taxon>
        <taxon>Flavobacteriia</taxon>
        <taxon>Flavobacteriales</taxon>
        <taxon>Weeksellaceae</taxon>
        <taxon>Chryseobacterium group</taxon>
        <taxon>Epilithonimonas</taxon>
    </lineage>
</organism>
<protein>
    <submittedName>
        <fullName evidence="1">Uncharacterized protein</fullName>
    </submittedName>
</protein>
<dbReference type="EMBL" id="JPLY01000004">
    <property type="protein sequence ID" value="KFC20955.1"/>
    <property type="molecule type" value="Genomic_DNA"/>
</dbReference>
<proteinExistence type="predicted"/>
<sequence length="268" mass="32424">MKIPFYYTFKEFEENYNNDLKKWFDSFPDAGESDYLNELRNEYQLFFYKNNSDFIINSNWIPDEYPEHYELSIIAYQEFMQEKLIQYLYNNGFSNFDGDYLDIPADTDVMDFWNDCNVRTRKNSAIIDDEKHKYLKEFFTFDNYTEKLNIDIKKFTNFKFATKKILDFVDEKINDKKPANIPHSTHEYIDEITQNKYSVPQKIKILDMLNIKGWLMDKHNFTTFQIEELLSDLFDRTDKTIRNSFSDSKHENTAQQYLEGLKKVKAKR</sequence>
<evidence type="ECO:0000313" key="1">
    <source>
        <dbReference type="EMBL" id="KFC20955.1"/>
    </source>
</evidence>
<dbReference type="OrthoDB" id="1245779at2"/>
<dbReference type="AlphaFoldDB" id="A0A085BER0"/>
<evidence type="ECO:0000313" key="2">
    <source>
        <dbReference type="Proteomes" id="UP000028623"/>
    </source>
</evidence>
<dbReference type="Proteomes" id="UP000028623">
    <property type="component" value="Unassembled WGS sequence"/>
</dbReference>
<name>A0A085BER0_9FLAO</name>
<gene>
    <name evidence="1" type="ORF">IO89_12040</name>
</gene>
<reference evidence="1 2" key="1">
    <citation type="submission" date="2014-07" db="EMBL/GenBank/DDBJ databases">
        <title>Epilithonimonas lactis LMG 22401 Genome.</title>
        <authorList>
            <person name="Pipes S.E."/>
            <person name="Stropko S.J."/>
        </authorList>
    </citation>
    <scope>NUCLEOTIDE SEQUENCE [LARGE SCALE GENOMIC DNA]</scope>
    <source>
        <strain evidence="1 2">LMG 24401</strain>
    </source>
</reference>
<dbReference type="RefSeq" id="WP_034976624.1">
    <property type="nucleotide sequence ID" value="NZ_FOFI01000001.1"/>
</dbReference>
<accession>A0A085BER0</accession>